<protein>
    <recommendedName>
        <fullName evidence="4">tripeptidyl-peptidase II</fullName>
        <ecNumber evidence="4">3.4.14.10</ecNumber>
    </recommendedName>
</protein>
<evidence type="ECO:0000256" key="13">
    <source>
        <dbReference type="ARBA" id="ARBA00023145"/>
    </source>
</evidence>
<dbReference type="PROSITE" id="PS00138">
    <property type="entry name" value="SUBTILASE_SER"/>
    <property type="match status" value="1"/>
</dbReference>
<keyword evidence="13" id="KW-0865">Zymogen</keyword>
<dbReference type="FunFam" id="3.40.50.200:FF:000015">
    <property type="entry name" value="Tripeptidyl peptidase A"/>
    <property type="match status" value="1"/>
</dbReference>
<dbReference type="SMART" id="SM00944">
    <property type="entry name" value="Pro-kuma_activ"/>
    <property type="match status" value="1"/>
</dbReference>
<dbReference type="Pfam" id="PF00082">
    <property type="entry name" value="Peptidase_S8"/>
    <property type="match status" value="1"/>
</dbReference>
<sequence>MEQLIADLMEISDPSHDRYAQHLSKAEVASFMTPHSSSVEAVESWLAFHNIDRISIGRVGVGSEWVTLRLSVAEAERMLGAKYHIFHHSASGQRVVRTLAYSLPRELHQHIDVIAPTTYFSNLHSMRATNFLQPEIDALVENPAIKDLLPPGVPGAIPEGCETKITPACLRALYKSKDYVPVSTNKNKIGVAGYLNEFASTSDLQTFFGKFRPEAKNSTFVTVQVNNGGNDQSKPGDEANLDIQYTTAMTFPTTNIYYSTGGSPPILPDSFTPTNTNEPYLDWLNFIMNQDSIPQVISTSYGDNEQTVPEDYAVTICNHLAALGSMGTTVLFSSGDYGVGGGDCKTNDGSNATLFQPSFPASCPYVTTVGGTFSIPEVAVNFSGGGFSRYFPQPSYQKRAVDAYLRTLNGDYKGLFNRGGRAYPDVAAQASGFQVVVGGKVKSIGGTSASCPTVAGVFTLLNDFRLSLGKPSLGFINPLLYSQWSTGFNDIVAGWNPGCGTKGFSAGKGWDPVTGLGTPDFLKLQDLAKLP</sequence>
<dbReference type="GO" id="GO:0004252">
    <property type="term" value="F:serine-type endopeptidase activity"/>
    <property type="evidence" value="ECO:0007669"/>
    <property type="project" value="UniProtKB-UniRule"/>
</dbReference>
<comment type="cofactor">
    <cofactor evidence="15">
        <name>Ca(2+)</name>
        <dbReference type="ChEBI" id="CHEBI:29108"/>
    </cofactor>
    <text evidence="15">Binds 1 Ca(2+) ion per subunit.</text>
</comment>
<keyword evidence="18" id="KW-1185">Reference proteome</keyword>
<evidence type="ECO:0000259" key="16">
    <source>
        <dbReference type="PROSITE" id="PS51695"/>
    </source>
</evidence>
<dbReference type="InterPro" id="IPR023828">
    <property type="entry name" value="Peptidase_S8_Ser-AS"/>
</dbReference>
<feature type="binding site" evidence="15">
    <location>
        <position position="511"/>
    </location>
    <ligand>
        <name>Ca(2+)</name>
        <dbReference type="ChEBI" id="CHEBI:29108"/>
    </ligand>
</feature>
<keyword evidence="14" id="KW-0325">Glycoprotein</keyword>
<reference evidence="17 18" key="1">
    <citation type="submission" date="2014-04" db="EMBL/GenBank/DDBJ databases">
        <authorList>
            <consortium name="DOE Joint Genome Institute"/>
            <person name="Kuo A."/>
            <person name="Kohler A."/>
            <person name="Nagy L.G."/>
            <person name="Floudas D."/>
            <person name="Copeland A."/>
            <person name="Barry K.W."/>
            <person name="Cichocki N."/>
            <person name="Veneault-Fourrey C."/>
            <person name="LaButti K."/>
            <person name="Lindquist E.A."/>
            <person name="Lipzen A."/>
            <person name="Lundell T."/>
            <person name="Morin E."/>
            <person name="Murat C."/>
            <person name="Sun H."/>
            <person name="Tunlid A."/>
            <person name="Henrissat B."/>
            <person name="Grigoriev I.V."/>
            <person name="Hibbett D.S."/>
            <person name="Martin F."/>
            <person name="Nordberg H.P."/>
            <person name="Cantor M.N."/>
            <person name="Hua S.X."/>
        </authorList>
    </citation>
    <scope>NUCLEOTIDE SEQUENCE [LARGE SCALE GENOMIC DNA]</scope>
    <source>
        <strain evidence="17 18">LaAM-08-1</strain>
    </source>
</reference>
<accession>A0A0C9XS42</accession>
<evidence type="ECO:0000256" key="4">
    <source>
        <dbReference type="ARBA" id="ARBA00012462"/>
    </source>
</evidence>
<feature type="active site" description="Charge relay system" evidence="15">
    <location>
        <position position="238"/>
    </location>
</feature>
<keyword evidence="5" id="KW-0964">Secreted</keyword>
<evidence type="ECO:0000256" key="7">
    <source>
        <dbReference type="ARBA" id="ARBA00022723"/>
    </source>
</evidence>
<keyword evidence="10 15" id="KW-0720">Serine protease</keyword>
<dbReference type="OrthoDB" id="409122at2759"/>
<proteinExistence type="predicted"/>
<feature type="binding site" evidence="15">
    <location>
        <position position="491"/>
    </location>
    <ligand>
        <name>Ca(2+)</name>
        <dbReference type="ChEBI" id="CHEBI:29108"/>
    </ligand>
</feature>
<dbReference type="InterPro" id="IPR036852">
    <property type="entry name" value="Peptidase_S8/S53_dom_sf"/>
</dbReference>
<evidence type="ECO:0000256" key="11">
    <source>
        <dbReference type="ARBA" id="ARBA00022837"/>
    </source>
</evidence>
<dbReference type="STRING" id="1095629.A0A0C9XS42"/>
<dbReference type="PANTHER" id="PTHR14218">
    <property type="entry name" value="PROTEASE S8 TRIPEPTIDYL PEPTIDASE I CLN2"/>
    <property type="match status" value="1"/>
</dbReference>
<dbReference type="InterPro" id="IPR030400">
    <property type="entry name" value="Sedolisin_dom"/>
</dbReference>
<dbReference type="HOGENOM" id="CLU_013783_3_0_1"/>
<evidence type="ECO:0000256" key="6">
    <source>
        <dbReference type="ARBA" id="ARBA00022670"/>
    </source>
</evidence>
<comment type="catalytic activity">
    <reaction evidence="1">
        <text>Release of an N-terminal tripeptide from a polypeptide.</text>
        <dbReference type="EC" id="3.4.14.10"/>
    </reaction>
</comment>
<feature type="active site" description="Charge relay system" evidence="15">
    <location>
        <position position="448"/>
    </location>
</feature>
<evidence type="ECO:0000313" key="18">
    <source>
        <dbReference type="Proteomes" id="UP000054477"/>
    </source>
</evidence>
<feature type="binding site" evidence="15">
    <location>
        <position position="490"/>
    </location>
    <ligand>
        <name>Ca(2+)</name>
        <dbReference type="ChEBI" id="CHEBI:29108"/>
    </ligand>
</feature>
<dbReference type="GO" id="GO:0005576">
    <property type="term" value="C:extracellular region"/>
    <property type="evidence" value="ECO:0007669"/>
    <property type="project" value="UniProtKB-SubCell"/>
</dbReference>
<evidence type="ECO:0000256" key="9">
    <source>
        <dbReference type="ARBA" id="ARBA00022801"/>
    </source>
</evidence>
<feature type="binding site" evidence="15">
    <location>
        <position position="509"/>
    </location>
    <ligand>
        <name>Ca(2+)</name>
        <dbReference type="ChEBI" id="CHEBI:29108"/>
    </ligand>
</feature>
<evidence type="ECO:0000256" key="12">
    <source>
        <dbReference type="ARBA" id="ARBA00023026"/>
    </source>
</evidence>
<dbReference type="InterPro" id="IPR000209">
    <property type="entry name" value="Peptidase_S8/S53_dom"/>
</dbReference>
<keyword evidence="8" id="KW-0732">Signal</keyword>
<evidence type="ECO:0000256" key="10">
    <source>
        <dbReference type="ARBA" id="ARBA00022825"/>
    </source>
</evidence>
<gene>
    <name evidence="17" type="ORF">K443DRAFT_128916</name>
</gene>
<evidence type="ECO:0000256" key="3">
    <source>
        <dbReference type="ARBA" id="ARBA00004239"/>
    </source>
</evidence>
<keyword evidence="6 15" id="KW-0645">Protease</keyword>
<dbReference type="EC" id="3.4.14.10" evidence="4"/>
<evidence type="ECO:0000256" key="5">
    <source>
        <dbReference type="ARBA" id="ARBA00022525"/>
    </source>
</evidence>
<dbReference type="InterPro" id="IPR050819">
    <property type="entry name" value="Tripeptidyl-peptidase_I"/>
</dbReference>
<dbReference type="Gene3D" id="3.40.50.200">
    <property type="entry name" value="Peptidase S8/S53 domain"/>
    <property type="match status" value="1"/>
</dbReference>
<dbReference type="GO" id="GO:0046872">
    <property type="term" value="F:metal ion binding"/>
    <property type="evidence" value="ECO:0007669"/>
    <property type="project" value="UniProtKB-UniRule"/>
</dbReference>
<reference evidence="18" key="2">
    <citation type="submission" date="2015-01" db="EMBL/GenBank/DDBJ databases">
        <title>Evolutionary Origins and Diversification of the Mycorrhizal Mutualists.</title>
        <authorList>
            <consortium name="DOE Joint Genome Institute"/>
            <consortium name="Mycorrhizal Genomics Consortium"/>
            <person name="Kohler A."/>
            <person name="Kuo A."/>
            <person name="Nagy L.G."/>
            <person name="Floudas D."/>
            <person name="Copeland A."/>
            <person name="Barry K.W."/>
            <person name="Cichocki N."/>
            <person name="Veneault-Fourrey C."/>
            <person name="LaButti K."/>
            <person name="Lindquist E.A."/>
            <person name="Lipzen A."/>
            <person name="Lundell T."/>
            <person name="Morin E."/>
            <person name="Murat C."/>
            <person name="Riley R."/>
            <person name="Ohm R."/>
            <person name="Sun H."/>
            <person name="Tunlid A."/>
            <person name="Henrissat B."/>
            <person name="Grigoriev I.V."/>
            <person name="Hibbett D.S."/>
            <person name="Martin F."/>
        </authorList>
    </citation>
    <scope>NUCLEOTIDE SEQUENCE [LARGE SCALE GENOMIC DNA]</scope>
    <source>
        <strain evidence="18">LaAM-08-1</strain>
    </source>
</reference>
<keyword evidence="7 15" id="KW-0479">Metal-binding</keyword>
<evidence type="ECO:0000256" key="14">
    <source>
        <dbReference type="ARBA" id="ARBA00023180"/>
    </source>
</evidence>
<dbReference type="InterPro" id="IPR015366">
    <property type="entry name" value="S53_propep"/>
</dbReference>
<dbReference type="PROSITE" id="PS51695">
    <property type="entry name" value="SEDOLISIN"/>
    <property type="match status" value="1"/>
</dbReference>
<dbReference type="Proteomes" id="UP000054477">
    <property type="component" value="Unassembled WGS sequence"/>
</dbReference>
<keyword evidence="9 15" id="KW-0378">Hydrolase</keyword>
<evidence type="ECO:0000313" key="17">
    <source>
        <dbReference type="EMBL" id="KIK07816.1"/>
    </source>
</evidence>
<dbReference type="CDD" id="cd11377">
    <property type="entry name" value="Pro-peptidase_S53"/>
    <property type="match status" value="1"/>
</dbReference>
<comment type="function">
    <text evidence="2">Secreted tripeptidyl-peptidase which degrades proteins at acidic pHs and is involved in virulence.</text>
</comment>
<keyword evidence="12" id="KW-0843">Virulence</keyword>
<feature type="active site" description="Charge relay system" evidence="15">
    <location>
        <position position="242"/>
    </location>
</feature>
<dbReference type="SUPFAM" id="SSF54897">
    <property type="entry name" value="Protease propeptides/inhibitors"/>
    <property type="match status" value="1"/>
</dbReference>
<evidence type="ECO:0000256" key="15">
    <source>
        <dbReference type="PROSITE-ProRule" id="PRU01032"/>
    </source>
</evidence>
<dbReference type="CDD" id="cd04056">
    <property type="entry name" value="Peptidases_S53"/>
    <property type="match status" value="1"/>
</dbReference>
<evidence type="ECO:0000256" key="8">
    <source>
        <dbReference type="ARBA" id="ARBA00022729"/>
    </source>
</evidence>
<evidence type="ECO:0000256" key="2">
    <source>
        <dbReference type="ARBA" id="ARBA00002451"/>
    </source>
</evidence>
<dbReference type="AlphaFoldDB" id="A0A0C9XS42"/>
<dbReference type="PANTHER" id="PTHR14218:SF15">
    <property type="entry name" value="TRIPEPTIDYL-PEPTIDASE 1"/>
    <property type="match status" value="1"/>
</dbReference>
<comment type="subcellular location">
    <subcellularLocation>
        <location evidence="3">Secreted</location>
        <location evidence="3">Extracellular space</location>
    </subcellularLocation>
</comment>
<evidence type="ECO:0000256" key="1">
    <source>
        <dbReference type="ARBA" id="ARBA00001910"/>
    </source>
</evidence>
<dbReference type="GO" id="GO:0006508">
    <property type="term" value="P:proteolysis"/>
    <property type="evidence" value="ECO:0007669"/>
    <property type="project" value="UniProtKB-KW"/>
</dbReference>
<dbReference type="GO" id="GO:0008240">
    <property type="term" value="F:tripeptidyl-peptidase activity"/>
    <property type="evidence" value="ECO:0007669"/>
    <property type="project" value="UniProtKB-EC"/>
</dbReference>
<organism evidence="17 18">
    <name type="scientific">Laccaria amethystina LaAM-08-1</name>
    <dbReference type="NCBI Taxonomy" id="1095629"/>
    <lineage>
        <taxon>Eukaryota</taxon>
        <taxon>Fungi</taxon>
        <taxon>Dikarya</taxon>
        <taxon>Basidiomycota</taxon>
        <taxon>Agaricomycotina</taxon>
        <taxon>Agaricomycetes</taxon>
        <taxon>Agaricomycetidae</taxon>
        <taxon>Agaricales</taxon>
        <taxon>Agaricineae</taxon>
        <taxon>Hydnangiaceae</taxon>
        <taxon>Laccaria</taxon>
    </lineage>
</organism>
<keyword evidence="11 15" id="KW-0106">Calcium</keyword>
<dbReference type="EMBL" id="KN838545">
    <property type="protein sequence ID" value="KIK07816.1"/>
    <property type="molecule type" value="Genomic_DNA"/>
</dbReference>
<feature type="domain" description="Peptidase S53" evidence="16">
    <location>
        <begin position="164"/>
        <end position="531"/>
    </location>
</feature>
<dbReference type="Pfam" id="PF09286">
    <property type="entry name" value="Pro-kuma_activ"/>
    <property type="match status" value="1"/>
</dbReference>
<dbReference type="SUPFAM" id="SSF52743">
    <property type="entry name" value="Subtilisin-like"/>
    <property type="match status" value="1"/>
</dbReference>
<name>A0A0C9XS42_9AGAR</name>